<accession>A0A194XED4</accession>
<organism evidence="3 4">
    <name type="scientific">Mollisia scopiformis</name>
    <name type="common">Conifer needle endophyte fungus</name>
    <name type="synonym">Phialocephala scopiformis</name>
    <dbReference type="NCBI Taxonomy" id="149040"/>
    <lineage>
        <taxon>Eukaryota</taxon>
        <taxon>Fungi</taxon>
        <taxon>Dikarya</taxon>
        <taxon>Ascomycota</taxon>
        <taxon>Pezizomycotina</taxon>
        <taxon>Leotiomycetes</taxon>
        <taxon>Helotiales</taxon>
        <taxon>Mollisiaceae</taxon>
        <taxon>Mollisia</taxon>
    </lineage>
</organism>
<feature type="compositionally biased region" description="Low complexity" evidence="1">
    <location>
        <begin position="223"/>
        <end position="235"/>
    </location>
</feature>
<dbReference type="GeneID" id="28829374"/>
<dbReference type="OrthoDB" id="3553375at2759"/>
<keyword evidence="2" id="KW-0472">Membrane</keyword>
<dbReference type="AlphaFoldDB" id="A0A194XED4"/>
<name>A0A194XED4_MOLSC</name>
<dbReference type="KEGG" id="psco:LY89DRAFT_732109"/>
<dbReference type="EMBL" id="KQ947412">
    <property type="protein sequence ID" value="KUJ18550.1"/>
    <property type="molecule type" value="Genomic_DNA"/>
</dbReference>
<dbReference type="Proteomes" id="UP000070700">
    <property type="component" value="Unassembled WGS sequence"/>
</dbReference>
<gene>
    <name evidence="3" type="ORF">LY89DRAFT_732109</name>
</gene>
<evidence type="ECO:0000256" key="2">
    <source>
        <dbReference type="SAM" id="Phobius"/>
    </source>
</evidence>
<keyword evidence="4" id="KW-1185">Reference proteome</keyword>
<keyword evidence="2" id="KW-0812">Transmembrane</keyword>
<feature type="transmembrane region" description="Helical" evidence="2">
    <location>
        <begin position="42"/>
        <end position="62"/>
    </location>
</feature>
<dbReference type="InParanoid" id="A0A194XED4"/>
<evidence type="ECO:0000256" key="1">
    <source>
        <dbReference type="SAM" id="MobiDB-lite"/>
    </source>
</evidence>
<evidence type="ECO:0000313" key="4">
    <source>
        <dbReference type="Proteomes" id="UP000070700"/>
    </source>
</evidence>
<feature type="transmembrane region" description="Helical" evidence="2">
    <location>
        <begin position="17"/>
        <end position="36"/>
    </location>
</feature>
<reference evidence="3 4" key="1">
    <citation type="submission" date="2015-10" db="EMBL/GenBank/DDBJ databases">
        <title>Full genome of DAOMC 229536 Phialocephala scopiformis, a fungal endophyte of spruce producing the potent anti-insectan compound rugulosin.</title>
        <authorList>
            <consortium name="DOE Joint Genome Institute"/>
            <person name="Walker A.K."/>
            <person name="Frasz S.L."/>
            <person name="Seifert K.A."/>
            <person name="Miller J.D."/>
            <person name="Mondo S.J."/>
            <person name="Labutti K."/>
            <person name="Lipzen A."/>
            <person name="Dockter R."/>
            <person name="Kennedy M."/>
            <person name="Grigoriev I.V."/>
            <person name="Spatafora J.W."/>
        </authorList>
    </citation>
    <scope>NUCLEOTIDE SEQUENCE [LARGE SCALE GENOMIC DNA]</scope>
    <source>
        <strain evidence="3 4">CBS 120377</strain>
    </source>
</reference>
<protein>
    <submittedName>
        <fullName evidence="3">Uncharacterized protein</fullName>
    </submittedName>
</protein>
<dbReference type="RefSeq" id="XP_018072905.1">
    <property type="nucleotide sequence ID" value="XM_018219648.1"/>
</dbReference>
<feature type="region of interest" description="Disordered" evidence="1">
    <location>
        <begin position="208"/>
        <end position="246"/>
    </location>
</feature>
<keyword evidence="2" id="KW-1133">Transmembrane helix</keyword>
<proteinExistence type="predicted"/>
<sequence>MSPTSIASPILFEYRKLWLISVLVFFLSTGVFVAQYPEEMKTYGPFTLAFATFLGFAAYSSARTPLMDLVPWLPMIVWLFVLLTVYFLPRLRELFAQPLDPEDAMEQGRHHPVHRIPLDDVRIQPNVNRPGNDPMELEEWLRGMDRNSVPGLPDDLSTQGSDIELPQHSEAMAVAWRRAVRMGRQGLMTGGLSQTSSDTPYPHNLNVDVHGGHFQNSDDRFNSPSLSPAASSLPSIGAESDTPLLG</sequence>
<evidence type="ECO:0000313" key="3">
    <source>
        <dbReference type="EMBL" id="KUJ18550.1"/>
    </source>
</evidence>
<feature type="transmembrane region" description="Helical" evidence="2">
    <location>
        <begin position="69"/>
        <end position="88"/>
    </location>
</feature>